<dbReference type="GO" id="GO:0006004">
    <property type="term" value="P:fucose metabolic process"/>
    <property type="evidence" value="ECO:0007669"/>
    <property type="project" value="UniProtKB-KW"/>
</dbReference>
<dbReference type="GO" id="GO:0005794">
    <property type="term" value="C:Golgi apparatus"/>
    <property type="evidence" value="ECO:0007669"/>
    <property type="project" value="UniProtKB-SubCell"/>
</dbReference>
<keyword evidence="13" id="KW-0119">Carbohydrate metabolism</keyword>
<dbReference type="Proteomes" id="UP000494165">
    <property type="component" value="Unassembled WGS sequence"/>
</dbReference>
<evidence type="ECO:0000256" key="1">
    <source>
        <dbReference type="ARBA" id="ARBA00004240"/>
    </source>
</evidence>
<keyword evidence="11" id="KW-0325">Glycoprotein</keyword>
<comment type="subcellular location">
    <subcellularLocation>
        <location evidence="1">Endoplasmic reticulum</location>
    </subcellularLocation>
    <subcellularLocation>
        <location evidence="2">Golgi apparatus</location>
    </subcellularLocation>
</comment>
<evidence type="ECO:0000256" key="12">
    <source>
        <dbReference type="ARBA" id="ARBA00023253"/>
    </source>
</evidence>
<keyword evidence="12" id="KW-0294">Fucose metabolism</keyword>
<keyword evidence="10" id="KW-1015">Disulfide bond</keyword>
<keyword evidence="22" id="KW-1185">Reference proteome</keyword>
<evidence type="ECO:0000313" key="21">
    <source>
        <dbReference type="EMBL" id="CAB3386784.1"/>
    </source>
</evidence>
<evidence type="ECO:0000256" key="6">
    <source>
        <dbReference type="ARBA" id="ARBA00022679"/>
    </source>
</evidence>
<organism evidence="21 22">
    <name type="scientific">Cloeon dipterum</name>
    <dbReference type="NCBI Taxonomy" id="197152"/>
    <lineage>
        <taxon>Eukaryota</taxon>
        <taxon>Metazoa</taxon>
        <taxon>Ecdysozoa</taxon>
        <taxon>Arthropoda</taxon>
        <taxon>Hexapoda</taxon>
        <taxon>Insecta</taxon>
        <taxon>Pterygota</taxon>
        <taxon>Palaeoptera</taxon>
        <taxon>Ephemeroptera</taxon>
        <taxon>Pisciforma</taxon>
        <taxon>Baetidae</taxon>
        <taxon>Cloeon</taxon>
    </lineage>
</organism>
<dbReference type="Pfam" id="PF10250">
    <property type="entry name" value="O-FucT"/>
    <property type="match status" value="1"/>
</dbReference>
<sequence length="415" mass="48362">MHLKQSSLLLILIQIFGALAQNEKTQRFLLYEINPGEGFNLRRDVYLRMAVLVAHLRALQPWTLVLPPWSSPYHWRSGHLDQEKVPWFKFFDTNSLSSFVPVIELQEFLKTQEEWKIDELVILEHFEFQENSLWEEKLEEVKCRESEIYYWKSNKNEWEGRFWNNPNITAKNLRCMAFQGLATGLLPFLVEENSKSIMLDRAEVALHHAFGDAEYWAARRSMRFAQELIVAAKEFRKSHLDSTDESDSTIRPKDWKDEQQLDTNAKRGGPYVAVHLRRKDFVTGRAPQVPSIPKAAKQIKILAEKHGLSKVFVASDGTEKELTELENLLLPLTLHRYRPTAEELESFLDGGVAIIEQIICSHARAFTGTFESTFSFRIQEEREIMGFHPDNTFQRLCGDDEGDCDQPTRWRVQFD</sequence>
<evidence type="ECO:0000256" key="18">
    <source>
        <dbReference type="ARBA" id="ARBA00048647"/>
    </source>
</evidence>
<keyword evidence="7 20" id="KW-0732">Signal</keyword>
<accession>A0A8S1E2T7</accession>
<dbReference type="EC" id="2.4.1.221" evidence="4"/>
<evidence type="ECO:0000256" key="10">
    <source>
        <dbReference type="ARBA" id="ARBA00023157"/>
    </source>
</evidence>
<dbReference type="InterPro" id="IPR045130">
    <property type="entry name" value="OFUT2-like"/>
</dbReference>
<dbReference type="AlphaFoldDB" id="A0A8S1E2T7"/>
<dbReference type="GO" id="GO:0005783">
    <property type="term" value="C:endoplasmic reticulum"/>
    <property type="evidence" value="ECO:0007669"/>
    <property type="project" value="UniProtKB-SubCell"/>
</dbReference>
<keyword evidence="5" id="KW-0328">Glycosyltransferase</keyword>
<evidence type="ECO:0000256" key="17">
    <source>
        <dbReference type="ARBA" id="ARBA00047273"/>
    </source>
</evidence>
<evidence type="ECO:0000256" key="7">
    <source>
        <dbReference type="ARBA" id="ARBA00022729"/>
    </source>
</evidence>
<comment type="pathway">
    <text evidence="3">Protein modification; protein glycosylation.</text>
</comment>
<comment type="catalytic activity">
    <reaction evidence="17">
        <text>L-threonyl-[protein] + GDP-beta-L-fucose = 3-O-(alpha-L-fucosyl)-L-threonyl-[protein] + GDP + H(+)</text>
        <dbReference type="Rhea" id="RHEA:70491"/>
        <dbReference type="Rhea" id="RHEA-COMP:11060"/>
        <dbReference type="Rhea" id="RHEA-COMP:17915"/>
        <dbReference type="ChEBI" id="CHEBI:15378"/>
        <dbReference type="ChEBI" id="CHEBI:30013"/>
        <dbReference type="ChEBI" id="CHEBI:57273"/>
        <dbReference type="ChEBI" id="CHEBI:58189"/>
        <dbReference type="ChEBI" id="CHEBI:189631"/>
        <dbReference type="EC" id="2.4.1.221"/>
    </reaction>
    <physiologicalReaction direction="left-to-right" evidence="17">
        <dbReference type="Rhea" id="RHEA:70492"/>
    </physiologicalReaction>
</comment>
<protein>
    <recommendedName>
        <fullName evidence="15">GDP-fucose protein O-fucosyltransferase 2</fullName>
        <ecNumber evidence="4">2.4.1.221</ecNumber>
    </recommendedName>
    <alternativeName>
        <fullName evidence="16">Peptide-O-fucosyltransferase 2</fullName>
    </alternativeName>
</protein>
<dbReference type="Gene3D" id="3.40.50.11340">
    <property type="match status" value="1"/>
</dbReference>
<evidence type="ECO:0000256" key="14">
    <source>
        <dbReference type="ARBA" id="ARBA00025803"/>
    </source>
</evidence>
<comment type="catalytic activity">
    <reaction evidence="18">
        <text>L-seryl-[protein] + GDP-beta-L-fucose = 3-O-(alpha-L-fucosyl)-L-seryl-[protein] + GDP + H(+)</text>
        <dbReference type="Rhea" id="RHEA:63644"/>
        <dbReference type="Rhea" id="RHEA-COMP:9863"/>
        <dbReference type="Rhea" id="RHEA-COMP:17914"/>
        <dbReference type="ChEBI" id="CHEBI:15378"/>
        <dbReference type="ChEBI" id="CHEBI:29999"/>
        <dbReference type="ChEBI" id="CHEBI:57273"/>
        <dbReference type="ChEBI" id="CHEBI:58189"/>
        <dbReference type="ChEBI" id="CHEBI:189632"/>
        <dbReference type="EC" id="2.4.1.221"/>
    </reaction>
    <physiologicalReaction direction="left-to-right" evidence="18">
        <dbReference type="Rhea" id="RHEA:63645"/>
    </physiologicalReaction>
</comment>
<gene>
    <name evidence="21" type="ORF">CLODIP_2_CD10441</name>
</gene>
<evidence type="ECO:0000256" key="11">
    <source>
        <dbReference type="ARBA" id="ARBA00023180"/>
    </source>
</evidence>
<feature type="chain" id="PRO_5035910459" description="GDP-fucose protein O-fucosyltransferase 2" evidence="20">
    <location>
        <begin position="21"/>
        <end position="415"/>
    </location>
</feature>
<dbReference type="CDD" id="cd11298">
    <property type="entry name" value="O-FucT-2"/>
    <property type="match status" value="1"/>
</dbReference>
<comment type="similarity">
    <text evidence="14">Belongs to the glycosyltransferase 68 family.</text>
</comment>
<proteinExistence type="inferred from homology"/>
<dbReference type="Gene3D" id="3.40.50.11350">
    <property type="match status" value="1"/>
</dbReference>
<feature type="compositionally biased region" description="Basic and acidic residues" evidence="19">
    <location>
        <begin position="241"/>
        <end position="259"/>
    </location>
</feature>
<evidence type="ECO:0000256" key="3">
    <source>
        <dbReference type="ARBA" id="ARBA00004922"/>
    </source>
</evidence>
<dbReference type="FunFam" id="3.40.50.11350:FF:000002">
    <property type="entry name" value="GDP-fucose protein O-fucosyltransferase 2"/>
    <property type="match status" value="1"/>
</dbReference>
<dbReference type="GO" id="GO:0046922">
    <property type="term" value="F:peptide-O-fucosyltransferase activity"/>
    <property type="evidence" value="ECO:0007669"/>
    <property type="project" value="UniProtKB-EC"/>
</dbReference>
<dbReference type="InterPro" id="IPR019378">
    <property type="entry name" value="GDP-Fuc_O-FucTrfase"/>
</dbReference>
<evidence type="ECO:0000256" key="20">
    <source>
        <dbReference type="SAM" id="SignalP"/>
    </source>
</evidence>
<dbReference type="PANTHER" id="PTHR13398">
    <property type="entry name" value="GDP-FUCOSE PROTEIN O-FUCOSYLTRANSFERASE 2"/>
    <property type="match status" value="1"/>
</dbReference>
<name>A0A8S1E2T7_9INSE</name>
<evidence type="ECO:0000313" key="22">
    <source>
        <dbReference type="Proteomes" id="UP000494165"/>
    </source>
</evidence>
<dbReference type="OrthoDB" id="422368at2759"/>
<feature type="signal peptide" evidence="20">
    <location>
        <begin position="1"/>
        <end position="20"/>
    </location>
</feature>
<evidence type="ECO:0000256" key="13">
    <source>
        <dbReference type="ARBA" id="ARBA00023277"/>
    </source>
</evidence>
<keyword evidence="6" id="KW-0808">Transferase</keyword>
<evidence type="ECO:0000256" key="19">
    <source>
        <dbReference type="SAM" id="MobiDB-lite"/>
    </source>
</evidence>
<dbReference type="EMBL" id="CADEPI010000512">
    <property type="protein sequence ID" value="CAB3386784.1"/>
    <property type="molecule type" value="Genomic_DNA"/>
</dbReference>
<evidence type="ECO:0000256" key="15">
    <source>
        <dbReference type="ARBA" id="ARBA00026232"/>
    </source>
</evidence>
<reference evidence="21 22" key="1">
    <citation type="submission" date="2020-04" db="EMBL/GenBank/DDBJ databases">
        <authorList>
            <person name="Alioto T."/>
            <person name="Alioto T."/>
            <person name="Gomez Garrido J."/>
        </authorList>
    </citation>
    <scope>NUCLEOTIDE SEQUENCE [LARGE SCALE GENOMIC DNA]</scope>
</reference>
<comment type="caution">
    <text evidence="21">The sequence shown here is derived from an EMBL/GenBank/DDBJ whole genome shotgun (WGS) entry which is preliminary data.</text>
</comment>
<evidence type="ECO:0000256" key="2">
    <source>
        <dbReference type="ARBA" id="ARBA00004555"/>
    </source>
</evidence>
<feature type="region of interest" description="Disordered" evidence="19">
    <location>
        <begin position="241"/>
        <end position="262"/>
    </location>
</feature>
<dbReference type="PANTHER" id="PTHR13398:SF0">
    <property type="entry name" value="GDP-FUCOSE PROTEIN O-FUCOSYLTRANSFERASE 2"/>
    <property type="match status" value="1"/>
</dbReference>
<evidence type="ECO:0000256" key="5">
    <source>
        <dbReference type="ARBA" id="ARBA00022676"/>
    </source>
</evidence>
<keyword evidence="8" id="KW-0256">Endoplasmic reticulum</keyword>
<evidence type="ECO:0000256" key="9">
    <source>
        <dbReference type="ARBA" id="ARBA00023034"/>
    </source>
</evidence>
<keyword evidence="9" id="KW-0333">Golgi apparatus</keyword>
<evidence type="ECO:0000256" key="8">
    <source>
        <dbReference type="ARBA" id="ARBA00022824"/>
    </source>
</evidence>
<evidence type="ECO:0000256" key="4">
    <source>
        <dbReference type="ARBA" id="ARBA00012196"/>
    </source>
</evidence>
<evidence type="ECO:0000256" key="16">
    <source>
        <dbReference type="ARBA" id="ARBA00033083"/>
    </source>
</evidence>